<dbReference type="SUPFAM" id="SSF81383">
    <property type="entry name" value="F-box domain"/>
    <property type="match status" value="1"/>
</dbReference>
<dbReference type="InterPro" id="IPR057207">
    <property type="entry name" value="FBXL15_LRR"/>
</dbReference>
<dbReference type="InterPro" id="IPR001810">
    <property type="entry name" value="F-box_dom"/>
</dbReference>
<protein>
    <recommendedName>
        <fullName evidence="3">F-box domain-containing protein</fullName>
    </recommendedName>
</protein>
<evidence type="ECO:0000313" key="5">
    <source>
        <dbReference type="Proteomes" id="UP001642483"/>
    </source>
</evidence>
<proteinExistence type="predicted"/>
<evidence type="ECO:0000313" key="4">
    <source>
        <dbReference type="EMBL" id="CAK8678714.1"/>
    </source>
</evidence>
<dbReference type="Pfam" id="PF25372">
    <property type="entry name" value="DUF7885"/>
    <property type="match status" value="1"/>
</dbReference>
<dbReference type="InterPro" id="IPR006553">
    <property type="entry name" value="Leu-rich_rpt_Cys-con_subtyp"/>
</dbReference>
<dbReference type="SUPFAM" id="SSF52047">
    <property type="entry name" value="RNI-like"/>
    <property type="match status" value="1"/>
</dbReference>
<comment type="caution">
    <text evidence="4">The sequence shown here is derived from an EMBL/GenBank/DDBJ whole genome shotgun (WGS) entry which is preliminary data.</text>
</comment>
<dbReference type="PROSITE" id="PS50181">
    <property type="entry name" value="FBOX"/>
    <property type="match status" value="1"/>
</dbReference>
<feature type="compositionally biased region" description="Polar residues" evidence="2">
    <location>
        <begin position="230"/>
        <end position="251"/>
    </location>
</feature>
<dbReference type="PANTHER" id="PTHR13318">
    <property type="entry name" value="PARTNER OF PAIRED, ISOFORM B-RELATED"/>
    <property type="match status" value="1"/>
</dbReference>
<sequence length="634" mass="71790">MKSTSPRYIKQYAVGIIDYSSQYGGENPRSFSYSVSNIIGEPKIFPKYGDFTQAAVMRTYGPWWNRCLTPKYKKDTRPRSSSFQSQDYIDVIFDKAVFPWSIAIYETYNPGAIVRILALCQEFPKQNTPSYENNNDGVDPDICGKAIPLPLVEKYTHWEVLWSNPNPQFQTTKEARMFAPILQEINHRSRIIRLEFCHTHLDYYTELDAVELTGTLTYTSSSPVDPPSRPMSSLSIHDSPNSSSENLAYSESKADFQNQDSEIIGINEGTIVVTKNYNDVLPNGYFIFLPPEIMSKIFSYLPFPDFCRAACVCKLFHAYSYDPSQLASVDLHSYWHIVNNNTLHSIQSRCSPSAIKGTIRSLSLKWLGGGDIVTPDQLNNFIKSCDFRALTFLDLASSPSLTDALLGSLVKYTSGLSHLDIQSCDKATSEGIRILHKLTKLQSLNLYRTKVDDAGLICIIHSNPSLLNLNIGSCTHIRDYDRVLVELSEHSHNLRALDTWRAKSLTSLGLKALASQCKHLEELDFGWCGGLQSSTGCFQHLAKSCPHLRKLFLTTNRTVSDVEVNMFAQHLTKLRQFDILGTRLVTPQSVERLLNQCNDLEFLDVSFCYSFTLDIVKALRQTYPHVEIKRSFQD</sequence>
<dbReference type="InterPro" id="IPR036047">
    <property type="entry name" value="F-box-like_dom_sf"/>
</dbReference>
<dbReference type="Gene3D" id="3.80.10.10">
    <property type="entry name" value="Ribonuclease Inhibitor"/>
    <property type="match status" value="2"/>
</dbReference>
<feature type="region of interest" description="Disordered" evidence="2">
    <location>
        <begin position="218"/>
        <end position="251"/>
    </location>
</feature>
<dbReference type="SMART" id="SM00256">
    <property type="entry name" value="FBOX"/>
    <property type="match status" value="1"/>
</dbReference>
<gene>
    <name evidence="4" type="ORF">CVLEPA_LOCUS9005</name>
</gene>
<dbReference type="EMBL" id="CAWYQH010000057">
    <property type="protein sequence ID" value="CAK8678714.1"/>
    <property type="molecule type" value="Genomic_DNA"/>
</dbReference>
<dbReference type="Pfam" id="PF12937">
    <property type="entry name" value="F-box-like"/>
    <property type="match status" value="1"/>
</dbReference>
<organism evidence="4 5">
    <name type="scientific">Clavelina lepadiformis</name>
    <name type="common">Light-bulb sea squirt</name>
    <name type="synonym">Ascidia lepadiformis</name>
    <dbReference type="NCBI Taxonomy" id="159417"/>
    <lineage>
        <taxon>Eukaryota</taxon>
        <taxon>Metazoa</taxon>
        <taxon>Chordata</taxon>
        <taxon>Tunicata</taxon>
        <taxon>Ascidiacea</taxon>
        <taxon>Aplousobranchia</taxon>
        <taxon>Clavelinidae</taxon>
        <taxon>Clavelina</taxon>
    </lineage>
</organism>
<dbReference type="PANTHER" id="PTHR13318:SF152">
    <property type="entry name" value="F-BOX_LRR-REPEAT PROTEIN 4"/>
    <property type="match status" value="1"/>
</dbReference>
<reference evidence="4 5" key="1">
    <citation type="submission" date="2024-02" db="EMBL/GenBank/DDBJ databases">
        <authorList>
            <person name="Daric V."/>
            <person name="Darras S."/>
        </authorList>
    </citation>
    <scope>NUCLEOTIDE SEQUENCE [LARGE SCALE GENOMIC DNA]</scope>
</reference>
<dbReference type="Gene3D" id="1.20.1280.50">
    <property type="match status" value="1"/>
</dbReference>
<evidence type="ECO:0000259" key="3">
    <source>
        <dbReference type="PROSITE" id="PS50181"/>
    </source>
</evidence>
<dbReference type="InterPro" id="IPR032675">
    <property type="entry name" value="LRR_dom_sf"/>
</dbReference>
<keyword evidence="1" id="KW-0833">Ubl conjugation pathway</keyword>
<name>A0ABP0FGD3_CLALP</name>
<dbReference type="CDD" id="cd09917">
    <property type="entry name" value="F-box_SF"/>
    <property type="match status" value="1"/>
</dbReference>
<keyword evidence="5" id="KW-1185">Reference proteome</keyword>
<evidence type="ECO:0000256" key="2">
    <source>
        <dbReference type="SAM" id="MobiDB-lite"/>
    </source>
</evidence>
<dbReference type="SMART" id="SM00367">
    <property type="entry name" value="LRR_CC"/>
    <property type="match status" value="7"/>
</dbReference>
<evidence type="ECO:0000256" key="1">
    <source>
        <dbReference type="ARBA" id="ARBA00022786"/>
    </source>
</evidence>
<feature type="domain" description="F-box" evidence="3">
    <location>
        <begin position="283"/>
        <end position="338"/>
    </location>
</feature>
<dbReference type="Proteomes" id="UP001642483">
    <property type="component" value="Unassembled WGS sequence"/>
</dbReference>
<accession>A0ABP0FGD3</accession>